<proteinExistence type="predicted"/>
<sequence>MHSVYDRGCLQEHLPATCMVQGFAESAGSARSLGEYLDRGLLCEGTGKWGSYRTTNWAFDCGNAVKSRHRCESLLPNVLDRFSAKNFHLLLTGMVMILAIEAAAFPDFDWNVFSSSY</sequence>
<organism evidence="2 3">
    <name type="scientific">Glossina pallidipes</name>
    <name type="common">Tsetse fly</name>
    <dbReference type="NCBI Taxonomy" id="7398"/>
    <lineage>
        <taxon>Eukaryota</taxon>
        <taxon>Metazoa</taxon>
        <taxon>Ecdysozoa</taxon>
        <taxon>Arthropoda</taxon>
        <taxon>Hexapoda</taxon>
        <taxon>Insecta</taxon>
        <taxon>Pterygota</taxon>
        <taxon>Neoptera</taxon>
        <taxon>Endopterygota</taxon>
        <taxon>Diptera</taxon>
        <taxon>Brachycera</taxon>
        <taxon>Muscomorpha</taxon>
        <taxon>Hippoboscoidea</taxon>
        <taxon>Glossinidae</taxon>
        <taxon>Glossina</taxon>
    </lineage>
</organism>
<evidence type="ECO:0000256" key="1">
    <source>
        <dbReference type="SAM" id="Phobius"/>
    </source>
</evidence>
<reference evidence="2" key="2">
    <citation type="submission" date="2020-05" db="UniProtKB">
        <authorList>
            <consortium name="EnsemblMetazoa"/>
        </authorList>
    </citation>
    <scope>IDENTIFICATION</scope>
    <source>
        <strain evidence="2">IAEA</strain>
    </source>
</reference>
<keyword evidence="1" id="KW-1133">Transmembrane helix</keyword>
<dbReference type="Proteomes" id="UP000092445">
    <property type="component" value="Unassembled WGS sequence"/>
</dbReference>
<keyword evidence="1" id="KW-0472">Membrane</keyword>
<reference evidence="3" key="1">
    <citation type="submission" date="2014-03" db="EMBL/GenBank/DDBJ databases">
        <authorList>
            <person name="Aksoy S."/>
            <person name="Warren W."/>
            <person name="Wilson R.K."/>
        </authorList>
    </citation>
    <scope>NUCLEOTIDE SEQUENCE [LARGE SCALE GENOMIC DNA]</scope>
    <source>
        <strain evidence="3">IAEA</strain>
    </source>
</reference>
<keyword evidence="1" id="KW-0812">Transmembrane</keyword>
<evidence type="ECO:0000313" key="3">
    <source>
        <dbReference type="Proteomes" id="UP000092445"/>
    </source>
</evidence>
<dbReference type="VEuPathDB" id="VectorBase:GPAI030409"/>
<dbReference type="AlphaFoldDB" id="A0A1B0A062"/>
<keyword evidence="3" id="KW-1185">Reference proteome</keyword>
<feature type="transmembrane region" description="Helical" evidence="1">
    <location>
        <begin position="87"/>
        <end position="105"/>
    </location>
</feature>
<accession>A0A1B0A062</accession>
<evidence type="ECO:0000313" key="2">
    <source>
        <dbReference type="EnsemblMetazoa" id="GPAI030409-PA"/>
    </source>
</evidence>
<protein>
    <submittedName>
        <fullName evidence="2">Uncharacterized protein</fullName>
    </submittedName>
</protein>
<name>A0A1B0A062_GLOPL</name>
<dbReference type="EnsemblMetazoa" id="GPAI030409-RA">
    <property type="protein sequence ID" value="GPAI030409-PA"/>
    <property type="gene ID" value="GPAI030409"/>
</dbReference>